<evidence type="ECO:0000256" key="10">
    <source>
        <dbReference type="PROSITE-ProRule" id="PRU10141"/>
    </source>
</evidence>
<dbReference type="GO" id="GO:0004674">
    <property type="term" value="F:protein serine/threonine kinase activity"/>
    <property type="evidence" value="ECO:0007669"/>
    <property type="project" value="UniProtKB-KW"/>
</dbReference>
<evidence type="ECO:0000256" key="9">
    <source>
        <dbReference type="ARBA" id="ARBA00023180"/>
    </source>
</evidence>
<sequence>MSTTFLLPTLLLAALAATATSLTLKPGCRPSCGGVDVPYPFGIGQGCFLPGFEIVCDNSRPILGNTEQAIEVFVLSLSVTPRPEARVMVPITWQCFNSSGDAIKWSISTVNYNRAGVYRISNNHNELVVLGCNTFVYTNGGPRGRSTYTYYTGCAAYCDNAQSARDGDCTGVGCCHVDIPPGLSDNKMRFSGDPDWKNPGMPFSLCDYAFIVEKGNYTFQKADLKMDLETSKPLRLDWAIRVNNGSSLSCAEAPSMPGYMCVSQHSECVDSTNGPGYVCNCTEGYEGNPYLHKGCTNLNECARPREEYPCNGVCYDIDGSYDCKCHLGYESSGDPKENPCNPKFPLPARIALGIGLGVSILVFALLLAFIMHQKRKLAEHFEMNGGNILKSVIGLPIFTEKDLKKITKNNSECLGNGYFGKVYKGTLPDEAIVAVKSFIKVDKDRIGEFTEEVKIQLKMKHPNILKLMGCCLQLDVPMLVYEFAAEGSLRDILHWKQNQKLSAELRLDIAIGSANGLSYMHSEDIRHGDVKPDNILLSDKSIPKIADFGLSKLLNPGEKFTKKVIGCQGYMDPVFRNTGILTSKSDVYSFGVVLLELISRKKVEYGESGSLIIEFRHIYETKKSGRSLFDEEIVAEKDILILEEIGKLAMQCLKERLDGRPGMKEVAEQLVKIKENIVHTTATTLR</sequence>
<dbReference type="PANTHER" id="PTHR27005">
    <property type="entry name" value="WALL-ASSOCIATED RECEPTOR KINASE-LIKE 21"/>
    <property type="match status" value="1"/>
</dbReference>
<dbReference type="GO" id="GO:0005509">
    <property type="term" value="F:calcium ion binding"/>
    <property type="evidence" value="ECO:0007669"/>
    <property type="project" value="InterPro"/>
</dbReference>
<proteinExistence type="predicted"/>
<feature type="transmembrane region" description="Helical" evidence="11">
    <location>
        <begin position="350"/>
        <end position="370"/>
    </location>
</feature>
<organism evidence="14 15">
    <name type="scientific">Triticum turgidum subsp. durum</name>
    <name type="common">Durum wheat</name>
    <name type="synonym">Triticum durum</name>
    <dbReference type="NCBI Taxonomy" id="4567"/>
    <lineage>
        <taxon>Eukaryota</taxon>
        <taxon>Viridiplantae</taxon>
        <taxon>Streptophyta</taxon>
        <taxon>Embryophyta</taxon>
        <taxon>Tracheophyta</taxon>
        <taxon>Spermatophyta</taxon>
        <taxon>Magnoliopsida</taxon>
        <taxon>Liliopsida</taxon>
        <taxon>Poales</taxon>
        <taxon>Poaceae</taxon>
        <taxon>BOP clade</taxon>
        <taxon>Pooideae</taxon>
        <taxon>Triticodae</taxon>
        <taxon>Triticeae</taxon>
        <taxon>Triticinae</taxon>
        <taxon>Triticum</taxon>
    </lineage>
</organism>
<dbReference type="InterPro" id="IPR018097">
    <property type="entry name" value="EGF_Ca-bd_CS"/>
</dbReference>
<evidence type="ECO:0000256" key="8">
    <source>
        <dbReference type="ARBA" id="ARBA00023157"/>
    </source>
</evidence>
<dbReference type="GO" id="GO:0007166">
    <property type="term" value="P:cell surface receptor signaling pathway"/>
    <property type="evidence" value="ECO:0007669"/>
    <property type="project" value="InterPro"/>
</dbReference>
<name>A0A9R0YDA8_TRITD</name>
<evidence type="ECO:0000313" key="14">
    <source>
        <dbReference type="EMBL" id="VAI52515.1"/>
    </source>
</evidence>
<dbReference type="OMA" id="CARPTEY"/>
<reference evidence="14 15" key="1">
    <citation type="submission" date="2017-09" db="EMBL/GenBank/DDBJ databases">
        <authorList>
            <consortium name="International Durum Wheat Genome Sequencing Consortium (IDWGSC)"/>
            <person name="Milanesi L."/>
        </authorList>
    </citation>
    <scope>NUCLEOTIDE SEQUENCE [LARGE SCALE GENOMIC DNA]</scope>
    <source>
        <strain evidence="15">cv. Svevo</strain>
    </source>
</reference>
<keyword evidence="8" id="KW-1015">Disulfide bond</keyword>
<evidence type="ECO:0000259" key="13">
    <source>
        <dbReference type="PROSITE" id="PS50011"/>
    </source>
</evidence>
<dbReference type="PROSITE" id="PS00108">
    <property type="entry name" value="PROTEIN_KINASE_ST"/>
    <property type="match status" value="1"/>
</dbReference>
<evidence type="ECO:0000256" key="11">
    <source>
        <dbReference type="SAM" id="Phobius"/>
    </source>
</evidence>
<keyword evidence="9" id="KW-0325">Glycoprotein</keyword>
<keyword evidence="5 10" id="KW-0547">Nucleotide-binding</keyword>
<evidence type="ECO:0000256" key="5">
    <source>
        <dbReference type="ARBA" id="ARBA00022741"/>
    </source>
</evidence>
<keyword evidence="11" id="KW-0472">Membrane</keyword>
<gene>
    <name evidence="14" type="ORF">TRITD_6Bv1G002280</name>
</gene>
<dbReference type="InterPro" id="IPR045274">
    <property type="entry name" value="WAK-like"/>
</dbReference>
<dbReference type="SMART" id="SM00179">
    <property type="entry name" value="EGF_CA"/>
    <property type="match status" value="1"/>
</dbReference>
<dbReference type="GO" id="GO:0030247">
    <property type="term" value="F:polysaccharide binding"/>
    <property type="evidence" value="ECO:0007669"/>
    <property type="project" value="InterPro"/>
</dbReference>
<keyword evidence="11" id="KW-0812">Transmembrane</keyword>
<feature type="signal peptide" evidence="12">
    <location>
        <begin position="1"/>
        <end position="21"/>
    </location>
</feature>
<dbReference type="Pfam" id="PF13947">
    <property type="entry name" value="GUB_WAK_bind"/>
    <property type="match status" value="1"/>
</dbReference>
<evidence type="ECO:0000256" key="6">
    <source>
        <dbReference type="ARBA" id="ARBA00022777"/>
    </source>
</evidence>
<protein>
    <recommendedName>
        <fullName evidence="13">Protein kinase domain-containing protein</fullName>
    </recommendedName>
</protein>
<evidence type="ECO:0000313" key="15">
    <source>
        <dbReference type="Proteomes" id="UP000324705"/>
    </source>
</evidence>
<evidence type="ECO:0000256" key="12">
    <source>
        <dbReference type="SAM" id="SignalP"/>
    </source>
</evidence>
<dbReference type="SMART" id="SM00220">
    <property type="entry name" value="S_TKc"/>
    <property type="match status" value="1"/>
</dbReference>
<keyword evidence="7 10" id="KW-0067">ATP-binding</keyword>
<dbReference type="AlphaFoldDB" id="A0A9R0YDA8"/>
<feature type="binding site" evidence="10">
    <location>
        <position position="436"/>
    </location>
    <ligand>
        <name>ATP</name>
        <dbReference type="ChEBI" id="CHEBI:30616"/>
    </ligand>
</feature>
<dbReference type="InterPro" id="IPR008271">
    <property type="entry name" value="Ser/Thr_kinase_AS"/>
</dbReference>
<keyword evidence="6" id="KW-0418">Kinase</keyword>
<keyword evidence="2" id="KW-0723">Serine/threonine-protein kinase</keyword>
<dbReference type="Gene3D" id="2.90.20.10">
    <property type="entry name" value="Plasmodium vivax P25 domain"/>
    <property type="match status" value="1"/>
</dbReference>
<dbReference type="Proteomes" id="UP000324705">
    <property type="component" value="Chromosome 6B"/>
</dbReference>
<evidence type="ECO:0000256" key="4">
    <source>
        <dbReference type="ARBA" id="ARBA00022729"/>
    </source>
</evidence>
<feature type="chain" id="PRO_5040301972" description="Protein kinase domain-containing protein" evidence="12">
    <location>
        <begin position="22"/>
        <end position="686"/>
    </location>
</feature>
<dbReference type="Gene3D" id="3.30.200.20">
    <property type="entry name" value="Phosphorylase Kinase, domain 1"/>
    <property type="match status" value="1"/>
</dbReference>
<dbReference type="InterPro" id="IPR000719">
    <property type="entry name" value="Prot_kinase_dom"/>
</dbReference>
<evidence type="ECO:0000256" key="3">
    <source>
        <dbReference type="ARBA" id="ARBA00022679"/>
    </source>
</evidence>
<keyword evidence="11" id="KW-1133">Transmembrane helix</keyword>
<dbReference type="Gene3D" id="1.10.510.10">
    <property type="entry name" value="Transferase(Phosphotransferase) domain 1"/>
    <property type="match status" value="1"/>
</dbReference>
<evidence type="ECO:0000256" key="1">
    <source>
        <dbReference type="ARBA" id="ARBA00004479"/>
    </source>
</evidence>
<comment type="subcellular location">
    <subcellularLocation>
        <location evidence="1">Membrane</location>
        <topology evidence="1">Single-pass type I membrane protein</topology>
    </subcellularLocation>
</comment>
<keyword evidence="4 12" id="KW-0732">Signal</keyword>
<dbReference type="SMART" id="SM00181">
    <property type="entry name" value="EGF"/>
    <property type="match status" value="2"/>
</dbReference>
<feature type="domain" description="Protein kinase" evidence="13">
    <location>
        <begin position="408"/>
        <end position="682"/>
    </location>
</feature>
<accession>A0A9R0YDA8</accession>
<keyword evidence="15" id="KW-1185">Reference proteome</keyword>
<dbReference type="GO" id="GO:0005886">
    <property type="term" value="C:plasma membrane"/>
    <property type="evidence" value="ECO:0007669"/>
    <property type="project" value="TreeGrafter"/>
</dbReference>
<dbReference type="PROSITE" id="PS01187">
    <property type="entry name" value="EGF_CA"/>
    <property type="match status" value="1"/>
</dbReference>
<dbReference type="InterPro" id="IPR001881">
    <property type="entry name" value="EGF-like_Ca-bd_dom"/>
</dbReference>
<dbReference type="PROSITE" id="PS00107">
    <property type="entry name" value="PROTEIN_KINASE_ATP"/>
    <property type="match status" value="1"/>
</dbReference>
<dbReference type="FunFam" id="3.30.200.20:FF:000337">
    <property type="entry name" value="Wall-associated receptor kinase 3"/>
    <property type="match status" value="1"/>
</dbReference>
<evidence type="ECO:0000256" key="2">
    <source>
        <dbReference type="ARBA" id="ARBA00022527"/>
    </source>
</evidence>
<dbReference type="SUPFAM" id="SSF57196">
    <property type="entry name" value="EGF/Laminin"/>
    <property type="match status" value="1"/>
</dbReference>
<dbReference type="InterPro" id="IPR025287">
    <property type="entry name" value="WAK_GUB"/>
</dbReference>
<evidence type="ECO:0000256" key="7">
    <source>
        <dbReference type="ARBA" id="ARBA00022840"/>
    </source>
</evidence>
<dbReference type="InterPro" id="IPR011009">
    <property type="entry name" value="Kinase-like_dom_sf"/>
</dbReference>
<dbReference type="FunFam" id="1.10.510.10:FF:000474">
    <property type="entry name" value="Wall-associated receptor kinase 3"/>
    <property type="match status" value="1"/>
</dbReference>
<dbReference type="GO" id="GO:0005524">
    <property type="term" value="F:ATP binding"/>
    <property type="evidence" value="ECO:0007669"/>
    <property type="project" value="UniProtKB-UniRule"/>
</dbReference>
<dbReference type="Pfam" id="PF07714">
    <property type="entry name" value="PK_Tyr_Ser-Thr"/>
    <property type="match status" value="1"/>
</dbReference>
<dbReference type="Gramene" id="TRITD6Bv1G002280.1">
    <property type="protein sequence ID" value="TRITD6Bv1G002280.1"/>
    <property type="gene ID" value="TRITD6Bv1G002280"/>
</dbReference>
<dbReference type="InterPro" id="IPR017441">
    <property type="entry name" value="Protein_kinase_ATP_BS"/>
</dbReference>
<dbReference type="EMBL" id="LT934122">
    <property type="protein sequence ID" value="VAI52515.1"/>
    <property type="molecule type" value="Genomic_DNA"/>
</dbReference>
<dbReference type="SUPFAM" id="SSF56112">
    <property type="entry name" value="Protein kinase-like (PK-like)"/>
    <property type="match status" value="1"/>
</dbReference>
<dbReference type="PROSITE" id="PS50011">
    <property type="entry name" value="PROTEIN_KINASE_DOM"/>
    <property type="match status" value="1"/>
</dbReference>
<dbReference type="CDD" id="cd00054">
    <property type="entry name" value="EGF_CA"/>
    <property type="match status" value="1"/>
</dbReference>
<keyword evidence="3" id="KW-0808">Transferase</keyword>
<dbReference type="InterPro" id="IPR001245">
    <property type="entry name" value="Ser-Thr/Tyr_kinase_cat_dom"/>
</dbReference>
<dbReference type="PANTHER" id="PTHR27005:SF465">
    <property type="entry name" value="PROTEIN KINASE DOMAIN-CONTAINING PROTEIN"/>
    <property type="match status" value="1"/>
</dbReference>
<dbReference type="InterPro" id="IPR000742">
    <property type="entry name" value="EGF"/>
</dbReference>